<evidence type="ECO:0000313" key="4">
    <source>
        <dbReference type="Proteomes" id="UP000534783"/>
    </source>
</evidence>
<dbReference type="NCBIfam" id="TIGR00299">
    <property type="entry name" value="nickel pincer cofactor biosynthesis protein LarC"/>
    <property type="match status" value="1"/>
</dbReference>
<comment type="caution">
    <text evidence="3">The sequence shown here is derived from an EMBL/GenBank/DDBJ whole genome shotgun (WGS) entry which is preliminary data.</text>
</comment>
<protein>
    <recommendedName>
        <fullName evidence="2">Putative nickel insertion protein</fullName>
    </recommendedName>
</protein>
<dbReference type="Gene3D" id="3.30.70.1380">
    <property type="entry name" value="Transcriptional regulatory protein pf0864 domain like"/>
    <property type="match status" value="1"/>
</dbReference>
<keyword evidence="4" id="KW-1185">Reference proteome</keyword>
<dbReference type="InterPro" id="IPR002822">
    <property type="entry name" value="Ni_insertion"/>
</dbReference>
<dbReference type="GO" id="GO:0016829">
    <property type="term" value="F:lyase activity"/>
    <property type="evidence" value="ECO:0007669"/>
    <property type="project" value="UniProtKB-UniRule"/>
</dbReference>
<name>A0A7X6DRG2_9BACT</name>
<proteinExistence type="inferred from homology"/>
<dbReference type="Pfam" id="PF01969">
    <property type="entry name" value="Ni_insertion"/>
    <property type="match status" value="1"/>
</dbReference>
<comment type="similarity">
    <text evidence="2">Belongs to the LarC family.</text>
</comment>
<gene>
    <name evidence="3" type="primary">larC</name>
    <name evidence="3" type="ORF">MNODULE_14940</name>
</gene>
<dbReference type="EMBL" id="VTOW01000003">
    <property type="protein sequence ID" value="NKE72043.1"/>
    <property type="molecule type" value="Genomic_DNA"/>
</dbReference>
<evidence type="ECO:0000256" key="1">
    <source>
        <dbReference type="ARBA" id="ARBA00022596"/>
    </source>
</evidence>
<dbReference type="RefSeq" id="WP_168061354.1">
    <property type="nucleotide sequence ID" value="NZ_VTOW01000003.1"/>
</dbReference>
<keyword evidence="1 2" id="KW-0533">Nickel</keyword>
<dbReference type="Gene3D" id="3.10.20.300">
    <property type="entry name" value="mk0293 like domain"/>
    <property type="match status" value="1"/>
</dbReference>
<dbReference type="PANTHER" id="PTHR36566">
    <property type="entry name" value="NICKEL INSERTION PROTEIN-RELATED"/>
    <property type="match status" value="1"/>
</dbReference>
<sequence length="385" mass="42349">MRIAYFECFSGISGDMILGAMIDAGLDPDAFQKELSKLKLPGCAIEVHRVRRGGISAAKVDVLNRKNLPPLTTFPEIERQIRKSALSEPVQDRALSIFNRMVKAEAAVHGRKRHQTHLHEVGEVDTLVDVTGAVIGLSLLKIDRIIASPIHVGTGEVETRAGLFPIPAPATAALLRGTPIYATGLRGELTTPTGAAIITTLASAFTSLPQMTVEKIGYGAGSAERTTPNLLRLFIGLQASPLSEDEIVQIETNIDDMNPQMYEHVMETLFQAGALDVFLTPIIMKRSRPAILITLLSPVSAQHDLLQTLFTETTTLGARILRVGRKKLEREIRTEKTPHGSIRVKTASQNGRVVRKRPEFEDVRRLARKSGRPLQILWEEITRDV</sequence>
<evidence type="ECO:0000256" key="2">
    <source>
        <dbReference type="HAMAP-Rule" id="MF_01074"/>
    </source>
</evidence>
<dbReference type="HAMAP" id="MF_01074">
    <property type="entry name" value="LarC"/>
    <property type="match status" value="1"/>
</dbReference>
<dbReference type="PANTHER" id="PTHR36566:SF1">
    <property type="entry name" value="PYRIDINIUM-3,5-BISTHIOCARBOXYLIC ACID MONONUCLEOTIDE NICKEL INSERTION PROTEIN"/>
    <property type="match status" value="1"/>
</dbReference>
<dbReference type="GO" id="GO:0016151">
    <property type="term" value="F:nickel cation binding"/>
    <property type="evidence" value="ECO:0007669"/>
    <property type="project" value="UniProtKB-UniRule"/>
</dbReference>
<organism evidence="3 4">
    <name type="scientific">Candidatus Manganitrophus noduliformans</name>
    <dbReference type="NCBI Taxonomy" id="2606439"/>
    <lineage>
        <taxon>Bacteria</taxon>
        <taxon>Pseudomonadati</taxon>
        <taxon>Nitrospirota</taxon>
        <taxon>Nitrospiria</taxon>
        <taxon>Candidatus Troglogloeales</taxon>
        <taxon>Candidatus Manganitrophaceae</taxon>
        <taxon>Candidatus Manganitrophus</taxon>
    </lineage>
</organism>
<dbReference type="Proteomes" id="UP000534783">
    <property type="component" value="Unassembled WGS sequence"/>
</dbReference>
<evidence type="ECO:0000313" key="3">
    <source>
        <dbReference type="EMBL" id="NKE72043.1"/>
    </source>
</evidence>
<keyword evidence="2" id="KW-0456">Lyase</keyword>
<dbReference type="AlphaFoldDB" id="A0A7X6DRG2"/>
<accession>A0A7X6DRG2</accession>
<reference evidence="3 4" key="1">
    <citation type="journal article" date="2020" name="Nature">
        <title>Bacterial chemolithoautotrophy via manganese oxidation.</title>
        <authorList>
            <person name="Yu H."/>
            <person name="Leadbetter J.R."/>
        </authorList>
    </citation>
    <scope>NUCLEOTIDE SEQUENCE [LARGE SCALE GENOMIC DNA]</scope>
    <source>
        <strain evidence="3 4">Mn-1</strain>
    </source>
</reference>